<dbReference type="EMBL" id="DSDK01000028">
    <property type="protein sequence ID" value="HDR50095.1"/>
    <property type="molecule type" value="Genomic_DNA"/>
</dbReference>
<keyword evidence="8" id="KW-0119">Carbohydrate metabolism</keyword>
<evidence type="ECO:0000256" key="9">
    <source>
        <dbReference type="ARBA" id="ARBA00025174"/>
    </source>
</evidence>
<comment type="cofactor">
    <cofactor evidence="2">
        <name>pyridoxal 5'-phosphate</name>
        <dbReference type="ChEBI" id="CHEBI:597326"/>
    </cofactor>
</comment>
<evidence type="ECO:0000256" key="7">
    <source>
        <dbReference type="ARBA" id="ARBA00022898"/>
    </source>
</evidence>
<evidence type="ECO:0000313" key="11">
    <source>
        <dbReference type="EMBL" id="HDR50095.1"/>
    </source>
</evidence>
<reference evidence="11" key="1">
    <citation type="journal article" date="2020" name="mSystems">
        <title>Genome- and Community-Level Interaction Insights into Carbon Utilization and Element Cycling Functions of Hydrothermarchaeota in Hydrothermal Sediment.</title>
        <authorList>
            <person name="Zhou Z."/>
            <person name="Liu Y."/>
            <person name="Xu W."/>
            <person name="Pan J."/>
            <person name="Luo Z.H."/>
            <person name="Li M."/>
        </authorList>
    </citation>
    <scope>NUCLEOTIDE SEQUENCE [LARGE SCALE GENOMIC DNA]</scope>
    <source>
        <strain evidence="11">SpSt-1217</strain>
    </source>
</reference>
<keyword evidence="6" id="KW-0808">Transferase</keyword>
<dbReference type="PROSITE" id="PS00102">
    <property type="entry name" value="PHOSPHORYLASE"/>
    <property type="match status" value="1"/>
</dbReference>
<dbReference type="NCBIfam" id="TIGR02094">
    <property type="entry name" value="more_P_ylases"/>
    <property type="match status" value="1"/>
</dbReference>
<accession>A0A831LRP2</accession>
<feature type="modified residue" description="N6-(pyridoxal phosphate)lysine" evidence="10">
    <location>
        <position position="374"/>
    </location>
</feature>
<keyword evidence="5" id="KW-0328">Glycosyltransferase</keyword>
<evidence type="ECO:0000256" key="4">
    <source>
        <dbReference type="ARBA" id="ARBA00012591"/>
    </source>
</evidence>
<dbReference type="InterPro" id="IPR052182">
    <property type="entry name" value="Glycogen/Maltodextrin_Phosph"/>
</dbReference>
<comment type="caution">
    <text evidence="11">The sequence shown here is derived from an EMBL/GenBank/DDBJ whole genome shotgun (WGS) entry which is preliminary data.</text>
</comment>
<dbReference type="SUPFAM" id="SSF53756">
    <property type="entry name" value="UDP-Glycosyltransferase/glycogen phosphorylase"/>
    <property type="match status" value="1"/>
</dbReference>
<dbReference type="PANTHER" id="PTHR42655">
    <property type="entry name" value="GLYCOGEN PHOSPHORYLASE"/>
    <property type="match status" value="1"/>
</dbReference>
<sequence>DRFVTHHLYGGDNENRLKQEILLGIGGIKTLNKLGYDADIYHCNEGHSAFIGLERMSNIMEKHRLSFAEAKEVVRASTIFTTHTPVPAGHDSFHDDLFKYYMESFPEKLQLEWDEFIRLGKAAAHEDHFNMSYLAANLSQGINGVSKLHGDVSKAVLKSLFQGYLEEELEIGYVTNGVHYSTWTAPEWKKMHKKYFGEDFPATQLNFDVWSHIYQAPEEEIWELRSVLRKNLVNYIKERFSDNWIKRNENPKLISEVMGKLDPNALTIGFARRFATYKRGHLLFRNLDRLSKIVNNPDMPVQFIFAGKAHPADKAGQDLIKYIVDISKRPEFRGKILFVQNYDINLAKMLLQGVDVWLNTPTRPLEASGTSGMKGVMNGTLHFSVLDGWWVEGYRKDAGWALPAERTYDVQDFQDELDAETIYNLLEEEVVKTFYNRNKQGIPVEWVEKIKNTMALVAPHFTTGRMMKDYQDRYYHPQFERSRNIVNEDFKWAKELAEWKHQVSVVWDQIKVKKTEVADGVNNIMKIGQEYPVRVEVDLKGLSYNEVGLELVVTENGSREAPKIVETLNFEVERCEGDVCCFKLNYRPVHPGSFNYGFRLYPKNAGLPHRQDFRYVKWL</sequence>
<evidence type="ECO:0000256" key="10">
    <source>
        <dbReference type="PIRSR" id="PIRSR000460-1"/>
    </source>
</evidence>
<dbReference type="GO" id="GO:0030170">
    <property type="term" value="F:pyridoxal phosphate binding"/>
    <property type="evidence" value="ECO:0007669"/>
    <property type="project" value="InterPro"/>
</dbReference>
<evidence type="ECO:0000256" key="1">
    <source>
        <dbReference type="ARBA" id="ARBA00001275"/>
    </source>
</evidence>
<dbReference type="PIRSF" id="PIRSF000460">
    <property type="entry name" value="Pprylas_GlgP"/>
    <property type="match status" value="1"/>
</dbReference>
<evidence type="ECO:0000256" key="5">
    <source>
        <dbReference type="ARBA" id="ARBA00022676"/>
    </source>
</evidence>
<dbReference type="AlphaFoldDB" id="A0A831LRP2"/>
<comment type="function">
    <text evidence="9">Phosphorylase is an important allosteric enzyme in carbohydrate metabolism. Enzymes from different sources differ in their regulatory mechanisms and in their natural substrates. However, all known phosphorylases share catalytic and structural properties.</text>
</comment>
<comment type="similarity">
    <text evidence="3">Belongs to the glycogen phosphorylase family.</text>
</comment>
<evidence type="ECO:0000256" key="2">
    <source>
        <dbReference type="ARBA" id="ARBA00001933"/>
    </source>
</evidence>
<comment type="catalytic activity">
    <reaction evidence="1">
        <text>[(1-&gt;4)-alpha-D-glucosyl](n) + phosphate = [(1-&gt;4)-alpha-D-glucosyl](n-1) + alpha-D-glucose 1-phosphate</text>
        <dbReference type="Rhea" id="RHEA:41732"/>
        <dbReference type="Rhea" id="RHEA-COMP:9584"/>
        <dbReference type="Rhea" id="RHEA-COMP:9586"/>
        <dbReference type="ChEBI" id="CHEBI:15444"/>
        <dbReference type="ChEBI" id="CHEBI:43474"/>
        <dbReference type="ChEBI" id="CHEBI:58601"/>
        <dbReference type="EC" id="2.4.1.1"/>
    </reaction>
</comment>
<dbReference type="InterPro" id="IPR035090">
    <property type="entry name" value="Pyridoxal_P_attach_site"/>
</dbReference>
<dbReference type="EC" id="2.4.1.1" evidence="4"/>
<evidence type="ECO:0000256" key="3">
    <source>
        <dbReference type="ARBA" id="ARBA00006047"/>
    </source>
</evidence>
<evidence type="ECO:0000256" key="6">
    <source>
        <dbReference type="ARBA" id="ARBA00022679"/>
    </source>
</evidence>
<dbReference type="InterPro" id="IPR011834">
    <property type="entry name" value="Agluc_phsphrylas"/>
</dbReference>
<dbReference type="InterPro" id="IPR000811">
    <property type="entry name" value="Glyco_trans_35"/>
</dbReference>
<organism evidence="11">
    <name type="scientific">Mariniphaga anaerophila</name>
    <dbReference type="NCBI Taxonomy" id="1484053"/>
    <lineage>
        <taxon>Bacteria</taxon>
        <taxon>Pseudomonadati</taxon>
        <taxon>Bacteroidota</taxon>
        <taxon>Bacteroidia</taxon>
        <taxon>Marinilabiliales</taxon>
        <taxon>Prolixibacteraceae</taxon>
        <taxon>Mariniphaga</taxon>
    </lineage>
</organism>
<evidence type="ECO:0000256" key="8">
    <source>
        <dbReference type="ARBA" id="ARBA00023277"/>
    </source>
</evidence>
<dbReference type="GO" id="GO:0008184">
    <property type="term" value="F:glycogen phosphorylase activity"/>
    <property type="evidence" value="ECO:0007669"/>
    <property type="project" value="InterPro"/>
</dbReference>
<dbReference type="PANTHER" id="PTHR42655:SF1">
    <property type="entry name" value="GLYCOGEN PHOSPHORYLASE"/>
    <property type="match status" value="1"/>
</dbReference>
<keyword evidence="7 10" id="KW-0663">Pyridoxal phosphate</keyword>
<dbReference type="GO" id="GO:0005975">
    <property type="term" value="P:carbohydrate metabolic process"/>
    <property type="evidence" value="ECO:0007669"/>
    <property type="project" value="InterPro"/>
</dbReference>
<feature type="non-terminal residue" evidence="11">
    <location>
        <position position="1"/>
    </location>
</feature>
<dbReference type="Pfam" id="PF00343">
    <property type="entry name" value="Phosphorylase"/>
    <property type="match status" value="1"/>
</dbReference>
<protein>
    <recommendedName>
        <fullName evidence="4">glycogen phosphorylase</fullName>
        <ecNumber evidence="4">2.4.1.1</ecNumber>
    </recommendedName>
</protein>
<proteinExistence type="inferred from homology"/>
<dbReference type="Gene3D" id="3.40.50.2000">
    <property type="entry name" value="Glycogen Phosphorylase B"/>
    <property type="match status" value="2"/>
</dbReference>
<name>A0A831LRP2_9BACT</name>
<dbReference type="Proteomes" id="UP000886047">
    <property type="component" value="Unassembled WGS sequence"/>
</dbReference>
<gene>
    <name evidence="11" type="primary">glgP</name>
    <name evidence="11" type="ORF">ENN90_00540</name>
</gene>